<dbReference type="Proteomes" id="UP000789396">
    <property type="component" value="Unassembled WGS sequence"/>
</dbReference>
<dbReference type="AlphaFoldDB" id="A0A9N9FIN7"/>
<keyword evidence="2" id="KW-1185">Reference proteome</keyword>
<dbReference type="EMBL" id="CAJVPZ010003996">
    <property type="protein sequence ID" value="CAG8539238.1"/>
    <property type="molecule type" value="Genomic_DNA"/>
</dbReference>
<comment type="caution">
    <text evidence="1">The sequence shown here is derived from an EMBL/GenBank/DDBJ whole genome shotgun (WGS) entry which is preliminary data.</text>
</comment>
<proteinExistence type="predicted"/>
<protein>
    <submittedName>
        <fullName evidence="1">7986_t:CDS:1</fullName>
    </submittedName>
</protein>
<accession>A0A9N9FIN7</accession>
<gene>
    <name evidence="1" type="ORF">RFULGI_LOCUS4145</name>
</gene>
<evidence type="ECO:0000313" key="2">
    <source>
        <dbReference type="Proteomes" id="UP000789396"/>
    </source>
</evidence>
<evidence type="ECO:0000313" key="1">
    <source>
        <dbReference type="EMBL" id="CAG8539238.1"/>
    </source>
</evidence>
<name>A0A9N9FIN7_9GLOM</name>
<feature type="non-terminal residue" evidence="1">
    <location>
        <position position="283"/>
    </location>
</feature>
<organism evidence="1 2">
    <name type="scientific">Racocetra fulgida</name>
    <dbReference type="NCBI Taxonomy" id="60492"/>
    <lineage>
        <taxon>Eukaryota</taxon>
        <taxon>Fungi</taxon>
        <taxon>Fungi incertae sedis</taxon>
        <taxon>Mucoromycota</taxon>
        <taxon>Glomeromycotina</taxon>
        <taxon>Glomeromycetes</taxon>
        <taxon>Diversisporales</taxon>
        <taxon>Gigasporaceae</taxon>
        <taxon>Racocetra</taxon>
    </lineage>
</organism>
<reference evidence="1" key="1">
    <citation type="submission" date="2021-06" db="EMBL/GenBank/DDBJ databases">
        <authorList>
            <person name="Kallberg Y."/>
            <person name="Tangrot J."/>
            <person name="Rosling A."/>
        </authorList>
    </citation>
    <scope>NUCLEOTIDE SEQUENCE</scope>
    <source>
        <strain evidence="1">IN212</strain>
    </source>
</reference>
<sequence>MDQDDYPTFQNRSENISDNILNCNSISIIPFESSFPHQLECFTTTNLEYSNSSIYASDPISVMPPELSSLHNLECFTLSSSIEYSDPLLHTSEYSTSSYYSDRSILLLDNPENFTLQLDDLNNSDSFNTHTLQNTKKHASVFVTSSTKKPKPRKNKNIKKETKCLVSVERNEKIVPCGESFALSTSTTLRKAQEDINKKNNIHTTSQMQFLEPIATVSVTQRLLLLYESIQLLTKKLVQDANREIRKDGKKLKSLLLNKNELLGFKELIYLLEPFACATSLIG</sequence>